<feature type="region of interest" description="Disordered" evidence="1">
    <location>
        <begin position="81"/>
        <end position="103"/>
    </location>
</feature>
<proteinExistence type="predicted"/>
<evidence type="ECO:0000313" key="3">
    <source>
        <dbReference type="Proteomes" id="UP001161017"/>
    </source>
</evidence>
<name>A0AA43TWH5_9LECA</name>
<dbReference type="PANTHER" id="PTHR38791">
    <property type="entry name" value="ZN(II)2CYS6 TRANSCRIPTION FACTOR (EUROFUNG)-RELATED-RELATED"/>
    <property type="match status" value="1"/>
</dbReference>
<dbReference type="AlphaFoldDB" id="A0AA43TWH5"/>
<dbReference type="InterPro" id="IPR053175">
    <property type="entry name" value="DHMBA_Reg_Transcription_Factor"/>
</dbReference>
<keyword evidence="3" id="KW-1185">Reference proteome</keyword>
<evidence type="ECO:0000256" key="1">
    <source>
        <dbReference type="SAM" id="MobiDB-lite"/>
    </source>
</evidence>
<evidence type="ECO:0000313" key="2">
    <source>
        <dbReference type="EMBL" id="MDI1490473.1"/>
    </source>
</evidence>
<organism evidence="2 3">
    <name type="scientific">Ramalina farinacea</name>
    <dbReference type="NCBI Taxonomy" id="258253"/>
    <lineage>
        <taxon>Eukaryota</taxon>
        <taxon>Fungi</taxon>
        <taxon>Dikarya</taxon>
        <taxon>Ascomycota</taxon>
        <taxon>Pezizomycotina</taxon>
        <taxon>Lecanoromycetes</taxon>
        <taxon>OSLEUM clade</taxon>
        <taxon>Lecanoromycetidae</taxon>
        <taxon>Lecanorales</taxon>
        <taxon>Lecanorineae</taxon>
        <taxon>Ramalinaceae</taxon>
        <taxon>Ramalina</taxon>
    </lineage>
</organism>
<sequence length="288" mass="30721">MSMQMHLPWMLPKARTAYGKALQEVNGALKDKELVQDDGTLVAIILLCMFGAAAKLRASMDGRSFDKHIIIPIKLAAAASDSPATSSSSDDLDEPFSSSQEQPARTASYYTDIFIAGSWNTYRAYRILLRGTMKLCHDRIAALENLVSAAAPPPATVFNKLKASTPPPDVLSSYSIESPAAMAALPNVTVTSPEDVTESTSFCKDMIDDILASVPFCLGDIDSSGRIATRARPRAAGGYGLLFPLGIVSRSPFASKAQKSGVKAALERIGGQMSIRRARMQAEGVFGG</sequence>
<comment type="caution">
    <text evidence="2">The sequence shown here is derived from an EMBL/GenBank/DDBJ whole genome shotgun (WGS) entry which is preliminary data.</text>
</comment>
<accession>A0AA43TWH5</accession>
<reference evidence="2" key="1">
    <citation type="journal article" date="2023" name="Genome Biol. Evol.">
        <title>First Whole Genome Sequence and Flow Cytometry Genome Size Data for the Lichen-Forming Fungus Ramalina farinacea (Ascomycota).</title>
        <authorList>
            <person name="Llewellyn T."/>
            <person name="Mian S."/>
            <person name="Hill R."/>
            <person name="Leitch I.J."/>
            <person name="Gaya E."/>
        </authorList>
    </citation>
    <scope>NUCLEOTIDE SEQUENCE</scope>
    <source>
        <strain evidence="2">LIQ254RAFAR</strain>
    </source>
</reference>
<dbReference type="EMBL" id="JAPUFD010000012">
    <property type="protein sequence ID" value="MDI1490473.1"/>
    <property type="molecule type" value="Genomic_DNA"/>
</dbReference>
<gene>
    <name evidence="2" type="ORF">OHK93_001676</name>
</gene>
<dbReference type="Proteomes" id="UP001161017">
    <property type="component" value="Unassembled WGS sequence"/>
</dbReference>
<protein>
    <submittedName>
        <fullName evidence="2">Uncharacterized protein</fullName>
    </submittedName>
</protein>